<name>A0AAD7N4V0_9AGAR</name>
<reference evidence="2" key="1">
    <citation type="submission" date="2023-03" db="EMBL/GenBank/DDBJ databases">
        <title>Massive genome expansion in bonnet fungi (Mycena s.s.) driven by repeated elements and novel gene families across ecological guilds.</title>
        <authorList>
            <consortium name="Lawrence Berkeley National Laboratory"/>
            <person name="Harder C.B."/>
            <person name="Miyauchi S."/>
            <person name="Viragh M."/>
            <person name="Kuo A."/>
            <person name="Thoen E."/>
            <person name="Andreopoulos B."/>
            <person name="Lu D."/>
            <person name="Skrede I."/>
            <person name="Drula E."/>
            <person name="Henrissat B."/>
            <person name="Morin E."/>
            <person name="Kohler A."/>
            <person name="Barry K."/>
            <person name="LaButti K."/>
            <person name="Morin E."/>
            <person name="Salamov A."/>
            <person name="Lipzen A."/>
            <person name="Mereny Z."/>
            <person name="Hegedus B."/>
            <person name="Baldrian P."/>
            <person name="Stursova M."/>
            <person name="Weitz H."/>
            <person name="Taylor A."/>
            <person name="Grigoriev I.V."/>
            <person name="Nagy L.G."/>
            <person name="Martin F."/>
            <person name="Kauserud H."/>
        </authorList>
    </citation>
    <scope>NUCLEOTIDE SEQUENCE</scope>
    <source>
        <strain evidence="2">CBHHK182m</strain>
    </source>
</reference>
<proteinExistence type="predicted"/>
<dbReference type="EMBL" id="JARKIB010000082">
    <property type="protein sequence ID" value="KAJ7745649.1"/>
    <property type="molecule type" value="Genomic_DNA"/>
</dbReference>
<organism evidence="2 3">
    <name type="scientific">Mycena metata</name>
    <dbReference type="NCBI Taxonomy" id="1033252"/>
    <lineage>
        <taxon>Eukaryota</taxon>
        <taxon>Fungi</taxon>
        <taxon>Dikarya</taxon>
        <taxon>Basidiomycota</taxon>
        <taxon>Agaricomycotina</taxon>
        <taxon>Agaricomycetes</taxon>
        <taxon>Agaricomycetidae</taxon>
        <taxon>Agaricales</taxon>
        <taxon>Marasmiineae</taxon>
        <taxon>Mycenaceae</taxon>
        <taxon>Mycena</taxon>
    </lineage>
</organism>
<protein>
    <submittedName>
        <fullName evidence="2">Uncharacterized protein</fullName>
    </submittedName>
</protein>
<evidence type="ECO:0000313" key="2">
    <source>
        <dbReference type="EMBL" id="KAJ7745649.1"/>
    </source>
</evidence>
<accession>A0AAD7N4V0</accession>
<comment type="caution">
    <text evidence="2">The sequence shown here is derived from an EMBL/GenBank/DDBJ whole genome shotgun (WGS) entry which is preliminary data.</text>
</comment>
<feature type="region of interest" description="Disordered" evidence="1">
    <location>
        <begin position="1"/>
        <end position="26"/>
    </location>
</feature>
<dbReference type="Proteomes" id="UP001215598">
    <property type="component" value="Unassembled WGS sequence"/>
</dbReference>
<evidence type="ECO:0000256" key="1">
    <source>
        <dbReference type="SAM" id="MobiDB-lite"/>
    </source>
</evidence>
<gene>
    <name evidence="2" type="ORF">B0H16DRAFT_1557721</name>
</gene>
<dbReference type="AlphaFoldDB" id="A0AAD7N4V0"/>
<sequence>MFSTGSGEVGDRGERGGDVNVVSPDVREELEPELFEEREAVLEVGERRGSAWSLATSTSLSGGGTKVALEVDPRGKSRNATGRCARAKAASSGGTMPAGICATGVGMEMVCLRMPGASSLSLLPSLSLVLPLAGEVEEECEWGSSRRARRVRGACAGTCVVAIDCDFGIAIGGGADAASELADDWARRRVV</sequence>
<evidence type="ECO:0000313" key="3">
    <source>
        <dbReference type="Proteomes" id="UP001215598"/>
    </source>
</evidence>
<keyword evidence="3" id="KW-1185">Reference proteome</keyword>